<proteinExistence type="predicted"/>
<dbReference type="PANTHER" id="PTHR43796:SF2">
    <property type="entry name" value="CARBOXYNORSPERMIDINE SYNTHASE"/>
    <property type="match status" value="1"/>
</dbReference>
<feature type="domain" description="Saccharopine dehydrogenase NADP binding" evidence="1">
    <location>
        <begin position="9"/>
        <end position="112"/>
    </location>
</feature>
<dbReference type="PANTHER" id="PTHR43796">
    <property type="entry name" value="CARBOXYNORSPERMIDINE SYNTHASE"/>
    <property type="match status" value="1"/>
</dbReference>
<protein>
    <recommendedName>
        <fullName evidence="1">Saccharopine dehydrogenase NADP binding domain-containing protein</fullName>
    </recommendedName>
</protein>
<evidence type="ECO:0000313" key="3">
    <source>
        <dbReference type="Proteomes" id="UP000183924"/>
    </source>
</evidence>
<dbReference type="SUPFAM" id="SSF51735">
    <property type="entry name" value="NAD(P)-binding Rossmann-fold domains"/>
    <property type="match status" value="1"/>
</dbReference>
<accession>A0A1J8PDU7</accession>
<dbReference type="InterPro" id="IPR036291">
    <property type="entry name" value="NAD(P)-bd_dom_sf"/>
</dbReference>
<dbReference type="Proteomes" id="UP000183924">
    <property type="component" value="Unassembled WGS sequence"/>
</dbReference>
<dbReference type="EMBL" id="LUKY01000031">
    <property type="protein sequence ID" value="OIZ95511.1"/>
    <property type="molecule type" value="Genomic_DNA"/>
</dbReference>
<dbReference type="STRING" id="1225476.A1D18_02065"/>
<dbReference type="Gene3D" id="3.40.50.720">
    <property type="entry name" value="NAD(P)-binding Rossmann-like Domain"/>
    <property type="match status" value="1"/>
</dbReference>
<dbReference type="AlphaFoldDB" id="A0A1J8PDU7"/>
<dbReference type="InterPro" id="IPR005097">
    <property type="entry name" value="Sacchrp_dh_NADP-bd"/>
</dbReference>
<name>A0A1J8PDU7_9COXI</name>
<reference evidence="2 3" key="1">
    <citation type="submission" date="2016-03" db="EMBL/GenBank/DDBJ databases">
        <title>Comparative genomics of Rickettsiella.</title>
        <authorList>
            <person name="Chandler C."/>
            <person name="Wang Y."/>
        </authorList>
    </citation>
    <scope>NUCLEOTIDE SEQUENCE [LARGE SCALE GENOMIC DNA]</scope>
    <source>
        <strain evidence="2 3">RCFS May 2013</strain>
    </source>
</reference>
<dbReference type="Pfam" id="PF03435">
    <property type="entry name" value="Sacchrp_dh_NADP"/>
    <property type="match status" value="1"/>
</dbReference>
<sequence length="376" mass="42196">MKPDEDNKVLILGATGNFGRKIAKGLVKKNIAIIITGRHEEPLCALKKQLSKAAVHTCIDILCFDFKKRLSQELLRLRPPLVINASGPFQTADFTTAINCILLGVNYIDLADAREYVNDFSILEEQAIKKNCIAITGASTLPCLSSAVLNYYKDEFKTIDSLVYGITIGQKTERGLATFKSILSYAGHRLQDFRGISKKMYGWQDLYRQEYPLLGKRWMANCDVPDLDLLPAFFPIKSIRFSAGIESNVAHLGLCFLSWLIRLKFPIKLEKHAEALLKFSHYFDSFGSDAGGMHMLMSGTDHKGNHKSIKWFMVAKSGDGLYIPTIPAILLAKRILQEEIIETGAIPCTQLISLESYLAELKKLDIHVFSEVKQKF</sequence>
<organism evidence="2 3">
    <name type="scientific">Candidatus Rickettsiella isopodorum</name>
    <dbReference type="NCBI Taxonomy" id="1225476"/>
    <lineage>
        <taxon>Bacteria</taxon>
        <taxon>Pseudomonadati</taxon>
        <taxon>Pseudomonadota</taxon>
        <taxon>Gammaproteobacteria</taxon>
        <taxon>Legionellales</taxon>
        <taxon>Coxiellaceae</taxon>
        <taxon>Rickettsiella</taxon>
    </lineage>
</organism>
<dbReference type="RefSeq" id="WP_071662170.1">
    <property type="nucleotide sequence ID" value="NZ_LUKY01000031.1"/>
</dbReference>
<gene>
    <name evidence="2" type="ORF">A1D18_02065</name>
</gene>
<evidence type="ECO:0000259" key="1">
    <source>
        <dbReference type="Pfam" id="PF03435"/>
    </source>
</evidence>
<keyword evidence="3" id="KW-1185">Reference proteome</keyword>
<evidence type="ECO:0000313" key="2">
    <source>
        <dbReference type="EMBL" id="OIZ95511.1"/>
    </source>
</evidence>
<dbReference type="OrthoDB" id="528778at2"/>
<comment type="caution">
    <text evidence="2">The sequence shown here is derived from an EMBL/GenBank/DDBJ whole genome shotgun (WGS) entry which is preliminary data.</text>
</comment>